<evidence type="ECO:0000313" key="1">
    <source>
        <dbReference type="EMBL" id="GJM64229.1"/>
    </source>
</evidence>
<name>A0AAN4W1T2_9BACT</name>
<proteinExistence type="predicted"/>
<reference evidence="1 2" key="1">
    <citation type="submission" date="2021-12" db="EMBL/GenBank/DDBJ databases">
        <title>Genome sequencing of bacteria with rrn-lacking chromosome and rrn-plasmid.</title>
        <authorList>
            <person name="Anda M."/>
            <person name="Iwasaki W."/>
        </authorList>
    </citation>
    <scope>NUCLEOTIDE SEQUENCE [LARGE SCALE GENOMIC DNA]</scope>
    <source>
        <strain evidence="1 2">NBRC 15940</strain>
    </source>
</reference>
<dbReference type="Proteomes" id="UP001310022">
    <property type="component" value="Unassembled WGS sequence"/>
</dbReference>
<sequence>MSRMDREPEHSFLSYCTKIVFNIDETQKKLFLGPVLLTLMFSFLKRKYFLRG</sequence>
<comment type="caution">
    <text evidence="1">The sequence shown here is derived from an EMBL/GenBank/DDBJ whole genome shotgun (WGS) entry which is preliminary data.</text>
</comment>
<gene>
    <name evidence="1" type="ORF">PEDI_47810</name>
</gene>
<accession>A0AAN4W1T2</accession>
<dbReference type="AlphaFoldDB" id="A0AAN4W1T2"/>
<dbReference type="EMBL" id="BQKE01000004">
    <property type="protein sequence ID" value="GJM64229.1"/>
    <property type="molecule type" value="Genomic_DNA"/>
</dbReference>
<protein>
    <submittedName>
        <fullName evidence="1">Uncharacterized protein</fullName>
    </submittedName>
</protein>
<keyword evidence="2" id="KW-1185">Reference proteome</keyword>
<organism evidence="1 2">
    <name type="scientific">Persicobacter diffluens</name>
    <dbReference type="NCBI Taxonomy" id="981"/>
    <lineage>
        <taxon>Bacteria</taxon>
        <taxon>Pseudomonadati</taxon>
        <taxon>Bacteroidota</taxon>
        <taxon>Cytophagia</taxon>
        <taxon>Cytophagales</taxon>
        <taxon>Persicobacteraceae</taxon>
        <taxon>Persicobacter</taxon>
    </lineage>
</organism>
<evidence type="ECO:0000313" key="2">
    <source>
        <dbReference type="Proteomes" id="UP001310022"/>
    </source>
</evidence>